<evidence type="ECO:0000256" key="1">
    <source>
        <dbReference type="SAM" id="MobiDB-lite"/>
    </source>
</evidence>
<feature type="domain" description="NACHT" evidence="2">
    <location>
        <begin position="230"/>
        <end position="360"/>
    </location>
</feature>
<dbReference type="Pfam" id="PF05729">
    <property type="entry name" value="NACHT"/>
    <property type="match status" value="1"/>
</dbReference>
<dbReference type="PANTHER" id="PTHR12697">
    <property type="entry name" value="PBS LYASE HEAT-LIKE PROTEIN"/>
    <property type="match status" value="1"/>
</dbReference>
<dbReference type="RefSeq" id="WP_089294860.1">
    <property type="nucleotide sequence ID" value="NZ_FZNR01000007.1"/>
</dbReference>
<dbReference type="InterPro" id="IPR003593">
    <property type="entry name" value="AAA+_ATPase"/>
</dbReference>
<proteinExistence type="predicted"/>
<protein>
    <submittedName>
        <fullName evidence="3">HEAT repeat-containing protein</fullName>
    </submittedName>
</protein>
<dbReference type="PANTHER" id="PTHR12697:SF5">
    <property type="entry name" value="DEOXYHYPUSINE HYDROXYLASE"/>
    <property type="match status" value="1"/>
</dbReference>
<evidence type="ECO:0000313" key="4">
    <source>
        <dbReference type="Proteomes" id="UP000198415"/>
    </source>
</evidence>
<accession>A0A239AHF1</accession>
<dbReference type="InterPro" id="IPR007111">
    <property type="entry name" value="NACHT_NTPase"/>
</dbReference>
<gene>
    <name evidence="3" type="ORF">SAMN06264365_107312</name>
</gene>
<reference evidence="3 4" key="1">
    <citation type="submission" date="2017-06" db="EMBL/GenBank/DDBJ databases">
        <authorList>
            <person name="Kim H.J."/>
            <person name="Triplett B.A."/>
        </authorList>
    </citation>
    <scope>NUCLEOTIDE SEQUENCE [LARGE SCALE GENOMIC DNA]</scope>
    <source>
        <strain evidence="3 4">DSM 43151</strain>
    </source>
</reference>
<evidence type="ECO:0000313" key="3">
    <source>
        <dbReference type="EMBL" id="SNR94438.1"/>
    </source>
</evidence>
<dbReference type="EMBL" id="FZNR01000007">
    <property type="protein sequence ID" value="SNR94438.1"/>
    <property type="molecule type" value="Genomic_DNA"/>
</dbReference>
<dbReference type="Proteomes" id="UP000198415">
    <property type="component" value="Unassembled WGS sequence"/>
</dbReference>
<dbReference type="InterPro" id="IPR016024">
    <property type="entry name" value="ARM-type_fold"/>
</dbReference>
<dbReference type="SUPFAM" id="SSF48371">
    <property type="entry name" value="ARM repeat"/>
    <property type="match status" value="2"/>
</dbReference>
<dbReference type="Pfam" id="PF13646">
    <property type="entry name" value="HEAT_2"/>
    <property type="match status" value="4"/>
</dbReference>
<name>A0A239AHF1_9ACTN</name>
<keyword evidence="4" id="KW-1185">Reference proteome</keyword>
<feature type="compositionally biased region" description="Basic and acidic residues" evidence="1">
    <location>
        <begin position="1"/>
        <end position="17"/>
    </location>
</feature>
<dbReference type="SMART" id="SM00567">
    <property type="entry name" value="EZ_HEAT"/>
    <property type="match status" value="5"/>
</dbReference>
<dbReference type="Gene3D" id="1.25.10.10">
    <property type="entry name" value="Leucine-rich Repeat Variant"/>
    <property type="match status" value="4"/>
</dbReference>
<dbReference type="InterPro" id="IPR004155">
    <property type="entry name" value="PBS_lyase_HEAT"/>
</dbReference>
<dbReference type="OrthoDB" id="135105at2"/>
<dbReference type="GO" id="GO:0016491">
    <property type="term" value="F:oxidoreductase activity"/>
    <property type="evidence" value="ECO:0007669"/>
    <property type="project" value="TreeGrafter"/>
</dbReference>
<dbReference type="InterPro" id="IPR011989">
    <property type="entry name" value="ARM-like"/>
</dbReference>
<dbReference type="Gene3D" id="3.40.50.300">
    <property type="entry name" value="P-loop containing nucleotide triphosphate hydrolases"/>
    <property type="match status" value="1"/>
</dbReference>
<evidence type="ECO:0000259" key="2">
    <source>
        <dbReference type="PROSITE" id="PS50837"/>
    </source>
</evidence>
<dbReference type="InterPro" id="IPR027417">
    <property type="entry name" value="P-loop_NTPase"/>
</dbReference>
<organism evidence="3 4">
    <name type="scientific">Actinoplanes regularis</name>
    <dbReference type="NCBI Taxonomy" id="52697"/>
    <lineage>
        <taxon>Bacteria</taxon>
        <taxon>Bacillati</taxon>
        <taxon>Actinomycetota</taxon>
        <taxon>Actinomycetes</taxon>
        <taxon>Micromonosporales</taxon>
        <taxon>Micromonosporaceae</taxon>
        <taxon>Actinoplanes</taxon>
    </lineage>
</organism>
<dbReference type="PROSITE" id="PS50837">
    <property type="entry name" value="NACHT"/>
    <property type="match status" value="1"/>
</dbReference>
<dbReference type="SMART" id="SM00382">
    <property type="entry name" value="AAA"/>
    <property type="match status" value="1"/>
</dbReference>
<sequence length="1302" mass="142519">MDADESRPENRRARPLEPAELPAGPERDLHKALYQLYAEADCPRLDELVRMIAADDRLPGAPKKDLISKIIRADGLGSQQDTVTVAVALARAAGREDTARTAERVRRLWVAARTTPTPRLPLDDLVENYLARLRGRYGQLDIDSLLPLDSQEERIPIGVREVFVAQHVRADPPPVELPRELWHRLAESGAVEDRDLPEDLDRTLLARVRQSYEARPARPVLDVLAEPGGQRTVVLGDPGAGKSTLARYLAVALAQRTDGVLPAALTGLLPVLIELRGYAEPRWRDSSFLDYLDQQHRYTDDRLGLPRDLLERLLNGYGQVLFIFDGLDELFDRKDRETVSHQITGFAARYPGARVLVTSRYVGYQRGAFDAAGFSHHMLQDLHRDQIAGFAQRWYRIACPGNPADAARLKDRLLTAVDGSRAVRELAGNPLLLTILAVIGRRRELPRDRRSVYEHAVTVLVEHWEVSKHLAAAAPGLPELDREDKLELLRLIARRMQDGPSGLAGNHIAGADLLTMFETYLRESHALAPGPARVAARAMLEQFRHRNFILSRFGGSVYGFVHRAFLEYLAAADIDIRFANRELSENDLIEGVFFRRYNDPAWHEVLLLLTGMREHFAGAILDRLLTADPLWYLRPDTLPQHLLLAIRCLAEIRKPGAIHRQNIAIARALTDLLETVTDRPFDLALPTAIRQTIVPVMTGLGPRWTGRDHYLGWYRIRSRVISDTEYSSTEAVPLATLIAAALGTSSTVQQLRTTAVLGTHVTIRRAAVQAIAVVWPDDPDTSRWLRGRVTTDPDPFVREAAVLAIAVGWPGDPDTLPLLRDHAANDPSPYVREAAVRAIVIGWPGDPDILSWLRDRAATDPFPFVREAAVLAIAVGWSDHPDALSWLRGRAAIDSDESVRQGVARAIVVGWPGDPDSLPWLCDRAATDDFATVREAAVRAIAVGWADDRGALPLLRNRATADSDESVREAAVRAVAVGWSDDPGVLSWLRGCAVTDPDGPVRGAAVRAVAAGWSNDPGVLSWLRGCAVTDPDGSVRRVAVEAVAAGWSDEPDALSWLRGCAVTDPDGPVRRVAVEAVAAGWSDEPDALSWLRGRAVTDPDGPVRGAAVRAVAVGWSDDPGVLSWLRGRAVTDPDGSVRGAGVRAVAAGWSDEPDALSWLRGCAVADRDGSVRRVAVEAVAAGWSEDPGVLSWLHGRATTDPDPFVRKAAVQAIGAGWSSDPDALTLLRDRTVTDPDGIVRTVALQAVVAGWFDDPGTLPLLRDRASIEEPFVREAAVRAIAAGWPDKRDINRSSNAGETAEA</sequence>
<feature type="region of interest" description="Disordered" evidence="1">
    <location>
        <begin position="1"/>
        <end position="25"/>
    </location>
</feature>
<dbReference type="SUPFAM" id="SSF52540">
    <property type="entry name" value="P-loop containing nucleoside triphosphate hydrolases"/>
    <property type="match status" value="1"/>
</dbReference>